<sequence>MTSLSARVVAYASVREFVPLYGLYALLFEDHGLDTRSISSLFVLWSVVAFVSEVPSGAWADTVSRRALLFVSGALLTAAFTMWLVWPGYWGFALGFVLWGISESMKSGTFEALVYDELAARGNEHRYAAIMGYANAGEMTCVFIAILTAAPLFELGGYTLVGWVSVAITVVDIALVGTLPAAPKVEEADEIAGSGDTVLVRYMSSLRAGTSEIRTDRAVRRSVVLAAALLACLAFDEYFALLARESGAETGFVPVLVALTAVGQVVGAATAGRTATMSGRTMGAVVIVGSALIAGGALAGGIAGFTAIGVGYGALHNTAIVAEARLQDTMSGRARATVSSVVGLTSEVLSVAVFAAYALGSLWLPMAVLVAVTVLPLVGLGVVAPRLLPAARPAGTERER</sequence>
<feature type="transmembrane region" description="Helical" evidence="1">
    <location>
        <begin position="252"/>
        <end position="271"/>
    </location>
</feature>
<comment type="caution">
    <text evidence="2">The sequence shown here is derived from an EMBL/GenBank/DDBJ whole genome shotgun (WGS) entry which is preliminary data.</text>
</comment>
<keyword evidence="1" id="KW-0812">Transmembrane</keyword>
<feature type="transmembrane region" description="Helical" evidence="1">
    <location>
        <begin position="283"/>
        <end position="303"/>
    </location>
</feature>
<dbReference type="PATRIC" id="fig|1441730.3.peg.2746"/>
<evidence type="ECO:0000313" key="2">
    <source>
        <dbReference type="EMBL" id="KSZ58158.1"/>
    </source>
</evidence>
<keyword evidence="1" id="KW-1133">Transmembrane helix</keyword>
<dbReference type="AlphaFoldDB" id="A0A0V9UJH9"/>
<keyword evidence="1" id="KW-0472">Membrane</keyword>
<accession>A0A0V9UJH9</accession>
<gene>
    <name evidence="2" type="ORF">Z045_13220</name>
</gene>
<dbReference type="EMBL" id="AZXY01000006">
    <property type="protein sequence ID" value="KSZ58158.1"/>
    <property type="molecule type" value="Genomic_DNA"/>
</dbReference>
<dbReference type="InterPro" id="IPR011701">
    <property type="entry name" value="MFS"/>
</dbReference>
<dbReference type="GO" id="GO:0022857">
    <property type="term" value="F:transmembrane transporter activity"/>
    <property type="evidence" value="ECO:0007669"/>
    <property type="project" value="InterPro"/>
</dbReference>
<dbReference type="PANTHER" id="PTHR23530:SF1">
    <property type="entry name" value="PERMEASE, MAJOR FACILITATOR SUPERFAMILY-RELATED"/>
    <property type="match status" value="1"/>
</dbReference>
<dbReference type="Gene3D" id="1.20.1250.20">
    <property type="entry name" value="MFS general substrate transporter like domains"/>
    <property type="match status" value="1"/>
</dbReference>
<feature type="transmembrane region" description="Helical" evidence="1">
    <location>
        <begin position="366"/>
        <end position="388"/>
    </location>
</feature>
<reference evidence="2 3" key="2">
    <citation type="journal article" date="2016" name="Genome Announc.">
        <title>Draft Genome Sequence of a Versatile Hydrocarbon-Degrading Bacterium, Rhodococcus pyridinivorans Strain KG-16, Collected from Oil Fields in India.</title>
        <authorList>
            <person name="Aggarwal R.K."/>
            <person name="Dawar C."/>
            <person name="Phanindranath R."/>
            <person name="Mutnuri L."/>
            <person name="Dayal A.M."/>
        </authorList>
    </citation>
    <scope>NUCLEOTIDE SEQUENCE [LARGE SCALE GENOMIC DNA]</scope>
    <source>
        <strain evidence="2 3">KG-16</strain>
    </source>
</reference>
<dbReference type="InterPro" id="IPR036259">
    <property type="entry name" value="MFS_trans_sf"/>
</dbReference>
<reference evidence="3" key="1">
    <citation type="submission" date="2015-01" db="EMBL/GenBank/DDBJ databases">
        <title>Draft genome sequence of Rhodococcus pyridinivorans strain KG-16, a hydrocarbon-degrading bacterium.</title>
        <authorList>
            <person name="Aggarwal R.K."/>
            <person name="Dawar C."/>
        </authorList>
    </citation>
    <scope>NUCLEOTIDE SEQUENCE [LARGE SCALE GENOMIC DNA]</scope>
    <source>
        <strain evidence="3">KG-16</strain>
    </source>
</reference>
<evidence type="ECO:0000313" key="3">
    <source>
        <dbReference type="Proteomes" id="UP000053060"/>
    </source>
</evidence>
<evidence type="ECO:0000256" key="1">
    <source>
        <dbReference type="SAM" id="Phobius"/>
    </source>
</evidence>
<dbReference type="PANTHER" id="PTHR23530">
    <property type="entry name" value="TRANSPORT PROTEIN-RELATED"/>
    <property type="match status" value="1"/>
</dbReference>
<dbReference type="SUPFAM" id="SSF103473">
    <property type="entry name" value="MFS general substrate transporter"/>
    <property type="match status" value="1"/>
</dbReference>
<dbReference type="Pfam" id="PF07690">
    <property type="entry name" value="MFS_1"/>
    <property type="match status" value="1"/>
</dbReference>
<feature type="transmembrane region" description="Helical" evidence="1">
    <location>
        <begin position="38"/>
        <end position="60"/>
    </location>
</feature>
<dbReference type="InterPro" id="IPR053160">
    <property type="entry name" value="MFS_DHA3_Transporter"/>
</dbReference>
<dbReference type="RefSeq" id="WP_060652279.1">
    <property type="nucleotide sequence ID" value="NZ_AZXY01000006.1"/>
</dbReference>
<organism evidence="2 3">
    <name type="scientific">Rhodococcus pyridinivorans KG-16</name>
    <dbReference type="NCBI Taxonomy" id="1441730"/>
    <lineage>
        <taxon>Bacteria</taxon>
        <taxon>Bacillati</taxon>
        <taxon>Actinomycetota</taxon>
        <taxon>Actinomycetes</taxon>
        <taxon>Mycobacteriales</taxon>
        <taxon>Nocardiaceae</taxon>
        <taxon>Rhodococcus</taxon>
    </lineage>
</organism>
<feature type="transmembrane region" description="Helical" evidence="1">
    <location>
        <begin position="67"/>
        <end position="86"/>
    </location>
</feature>
<feature type="transmembrane region" description="Helical" evidence="1">
    <location>
        <begin position="223"/>
        <end position="240"/>
    </location>
</feature>
<protein>
    <submittedName>
        <fullName evidence="2">MFS transporter</fullName>
    </submittedName>
</protein>
<name>A0A0V9UJH9_9NOCA</name>
<dbReference type="Proteomes" id="UP000053060">
    <property type="component" value="Unassembled WGS sequence"/>
</dbReference>
<proteinExistence type="predicted"/>